<evidence type="ECO:0000313" key="2">
    <source>
        <dbReference type="EMBL" id="QBD76078.1"/>
    </source>
</evidence>
<dbReference type="EMBL" id="CP035758">
    <property type="protein sequence ID" value="QBD76078.1"/>
    <property type="molecule type" value="Genomic_DNA"/>
</dbReference>
<dbReference type="PANTHER" id="PTHR43591">
    <property type="entry name" value="METHYLTRANSFERASE"/>
    <property type="match status" value="1"/>
</dbReference>
<organism evidence="2 3">
    <name type="scientific">Ktedonosporobacter rubrisoli</name>
    <dbReference type="NCBI Taxonomy" id="2509675"/>
    <lineage>
        <taxon>Bacteria</taxon>
        <taxon>Bacillati</taxon>
        <taxon>Chloroflexota</taxon>
        <taxon>Ktedonobacteria</taxon>
        <taxon>Ktedonobacterales</taxon>
        <taxon>Ktedonosporobacteraceae</taxon>
        <taxon>Ktedonosporobacter</taxon>
    </lineage>
</organism>
<evidence type="ECO:0000259" key="1">
    <source>
        <dbReference type="Pfam" id="PF13649"/>
    </source>
</evidence>
<dbReference type="SUPFAM" id="SSF53335">
    <property type="entry name" value="S-adenosyl-L-methionine-dependent methyltransferases"/>
    <property type="match status" value="1"/>
</dbReference>
<dbReference type="KEGG" id="kbs:EPA93_08685"/>
<dbReference type="Pfam" id="PF13649">
    <property type="entry name" value="Methyltransf_25"/>
    <property type="match status" value="1"/>
</dbReference>
<proteinExistence type="predicted"/>
<dbReference type="Gene3D" id="3.40.50.150">
    <property type="entry name" value="Vaccinia Virus protein VP39"/>
    <property type="match status" value="1"/>
</dbReference>
<reference evidence="2 3" key="1">
    <citation type="submission" date="2019-01" db="EMBL/GenBank/DDBJ databases">
        <title>Ktedonosporobacter rubrisoli SCAWS-G2.</title>
        <authorList>
            <person name="Huang Y."/>
            <person name="Yan B."/>
        </authorList>
    </citation>
    <scope>NUCLEOTIDE SEQUENCE [LARGE SCALE GENOMIC DNA]</scope>
    <source>
        <strain evidence="2 3">SCAWS-G2</strain>
    </source>
</reference>
<feature type="domain" description="Methyltransferase" evidence="1">
    <location>
        <begin position="60"/>
        <end position="158"/>
    </location>
</feature>
<dbReference type="InterPro" id="IPR041698">
    <property type="entry name" value="Methyltransf_25"/>
</dbReference>
<keyword evidence="2" id="KW-0808">Transferase</keyword>
<protein>
    <submittedName>
        <fullName evidence="2">Class I SAM-dependent methyltransferase</fullName>
    </submittedName>
</protein>
<evidence type="ECO:0000313" key="3">
    <source>
        <dbReference type="Proteomes" id="UP000290365"/>
    </source>
</evidence>
<dbReference type="PANTHER" id="PTHR43591:SF24">
    <property type="entry name" value="2-METHOXY-6-POLYPRENYL-1,4-BENZOQUINOL METHYLASE, MITOCHONDRIAL"/>
    <property type="match status" value="1"/>
</dbReference>
<dbReference type="InterPro" id="IPR029063">
    <property type="entry name" value="SAM-dependent_MTases_sf"/>
</dbReference>
<dbReference type="OrthoDB" id="9782855at2"/>
<gene>
    <name evidence="2" type="ORF">EPA93_08685</name>
</gene>
<dbReference type="AlphaFoldDB" id="A0A4P6JLI8"/>
<name>A0A4P6JLI8_KTERU</name>
<accession>A0A4P6JLI8</accession>
<sequence>MSKGRWHYQMANIHPSENSYAVDPESAMEMARLMDLDIIVNKQMGGLFPPDIDLGKVHDVLDIACGPGGWAMEVAFEHPDKHVVGIDISRAMLEYATAQANMQDLQNIEFFFMDATASLEFPAASFDLINARFIVGFMWKEAWPELIKECMRILRPGGIIRITDTDRVFSPSNSAALEKFNIFVSKAFVRTGRSFCKEENANHFGLTPMLGALLAAAGCENIRKIPYMLNYSAGKPAHFAQTHNWEMGLALLVPFFRRTSMASQEELEELYQQVLVEMRRDDFRGIWYFMSAYGAKPM</sequence>
<keyword evidence="3" id="KW-1185">Reference proteome</keyword>
<dbReference type="CDD" id="cd02440">
    <property type="entry name" value="AdoMet_MTases"/>
    <property type="match status" value="1"/>
</dbReference>
<dbReference type="GO" id="GO:0008168">
    <property type="term" value="F:methyltransferase activity"/>
    <property type="evidence" value="ECO:0007669"/>
    <property type="project" value="UniProtKB-KW"/>
</dbReference>
<keyword evidence="2" id="KW-0489">Methyltransferase</keyword>
<dbReference type="GO" id="GO:0032259">
    <property type="term" value="P:methylation"/>
    <property type="evidence" value="ECO:0007669"/>
    <property type="project" value="UniProtKB-KW"/>
</dbReference>
<dbReference type="Proteomes" id="UP000290365">
    <property type="component" value="Chromosome"/>
</dbReference>